<sequence length="35" mass="4671">MYQNRWQMELFFRWIKQHVTFKRFFRFEEEAAQNQ</sequence>
<dbReference type="Proteomes" id="UP000663970">
    <property type="component" value="Unassembled WGS sequence"/>
</dbReference>
<gene>
    <name evidence="1" type="ORF">JF544_10045</name>
</gene>
<evidence type="ECO:0008006" key="3">
    <source>
        <dbReference type="Google" id="ProtNLM"/>
    </source>
</evidence>
<keyword evidence="2" id="KW-1185">Reference proteome</keyword>
<dbReference type="EMBL" id="JAEKJY010000003">
    <property type="protein sequence ID" value="MBN8235589.1"/>
    <property type="molecule type" value="Genomic_DNA"/>
</dbReference>
<reference evidence="1 2" key="1">
    <citation type="submission" date="2020-12" db="EMBL/GenBank/DDBJ databases">
        <title>Oil enriched cultivation method for isolating marine PHA-producing bacteria.</title>
        <authorList>
            <person name="Zheng W."/>
            <person name="Yu S."/>
            <person name="Huang Y."/>
        </authorList>
    </citation>
    <scope>NUCLEOTIDE SEQUENCE [LARGE SCALE GENOMIC DNA]</scope>
    <source>
        <strain evidence="1 2">SY-2-6</strain>
    </source>
</reference>
<accession>A0ABS3DW89</accession>
<comment type="caution">
    <text evidence="1">The sequence shown here is derived from an EMBL/GenBank/DDBJ whole genome shotgun (WGS) entry which is preliminary data.</text>
</comment>
<evidence type="ECO:0000313" key="2">
    <source>
        <dbReference type="Proteomes" id="UP000663970"/>
    </source>
</evidence>
<protein>
    <recommendedName>
        <fullName evidence="3">Transposase IS4-like domain-containing protein</fullName>
    </recommendedName>
</protein>
<name>A0ABS3DW89_9BACI</name>
<evidence type="ECO:0000313" key="1">
    <source>
        <dbReference type="EMBL" id="MBN8235589.1"/>
    </source>
</evidence>
<organism evidence="1 2">
    <name type="scientific">Halobacillus kuroshimensis</name>
    <dbReference type="NCBI Taxonomy" id="302481"/>
    <lineage>
        <taxon>Bacteria</taxon>
        <taxon>Bacillati</taxon>
        <taxon>Bacillota</taxon>
        <taxon>Bacilli</taxon>
        <taxon>Bacillales</taxon>
        <taxon>Bacillaceae</taxon>
        <taxon>Halobacillus</taxon>
    </lineage>
</organism>
<proteinExistence type="predicted"/>